<dbReference type="InterPro" id="IPR011951">
    <property type="entry name" value="HAD-SF_hydro_IA_YjjG/PynA"/>
</dbReference>
<dbReference type="InterPro" id="IPR006439">
    <property type="entry name" value="HAD-SF_hydro_IA"/>
</dbReference>
<evidence type="ECO:0000313" key="2">
    <source>
        <dbReference type="Proteomes" id="UP000294830"/>
    </source>
</evidence>
<dbReference type="SFLD" id="SFLDG01135">
    <property type="entry name" value="C1.5.6:_HAD__Beta-PGM__Phospha"/>
    <property type="match status" value="1"/>
</dbReference>
<dbReference type="EMBL" id="SLWB01000004">
    <property type="protein sequence ID" value="TCN70202.1"/>
    <property type="molecule type" value="Genomic_DNA"/>
</dbReference>
<dbReference type="PANTHER" id="PTHR47478:SF1">
    <property type="entry name" value="PYRIMIDINE 5'-NUCLEOTIDASE YJJG"/>
    <property type="match status" value="1"/>
</dbReference>
<dbReference type="NCBIfam" id="TIGR01509">
    <property type="entry name" value="HAD-SF-IA-v3"/>
    <property type="match status" value="1"/>
</dbReference>
<dbReference type="OrthoDB" id="9802350at2"/>
<dbReference type="NCBIfam" id="TIGR01549">
    <property type="entry name" value="HAD-SF-IA-v1"/>
    <property type="match status" value="1"/>
</dbReference>
<dbReference type="SFLD" id="SFLDG01129">
    <property type="entry name" value="C1.5:_HAD__Beta-PGM__Phosphata"/>
    <property type="match status" value="1"/>
</dbReference>
<dbReference type="GO" id="GO:0008253">
    <property type="term" value="F:5'-nucleotidase activity"/>
    <property type="evidence" value="ECO:0007669"/>
    <property type="project" value="InterPro"/>
</dbReference>
<dbReference type="AlphaFoldDB" id="A0A4R2ERY9"/>
<comment type="caution">
    <text evidence="1">The sequence shown here is derived from an EMBL/GenBank/DDBJ whole genome shotgun (WGS) entry which is preliminary data.</text>
</comment>
<protein>
    <submittedName>
        <fullName evidence="1">Putative hydrolase of the HAD superfamily</fullName>
    </submittedName>
</protein>
<accession>A0A4R2ERY9</accession>
<keyword evidence="1" id="KW-0378">Hydrolase</keyword>
<reference evidence="1 2" key="1">
    <citation type="submission" date="2019-03" db="EMBL/GenBank/DDBJ databases">
        <title>Genomic Encyclopedia of Archaeal and Bacterial Type Strains, Phase II (KMG-II): from individual species to whole genera.</title>
        <authorList>
            <person name="Goeker M."/>
        </authorList>
    </citation>
    <scope>NUCLEOTIDE SEQUENCE [LARGE SCALE GENOMIC DNA]</scope>
    <source>
        <strain evidence="1 2">RL-C</strain>
    </source>
</reference>
<dbReference type="InterPro" id="IPR036412">
    <property type="entry name" value="HAD-like_sf"/>
</dbReference>
<dbReference type="NCBIfam" id="TIGR02254">
    <property type="entry name" value="YjjG_YfnB"/>
    <property type="match status" value="1"/>
</dbReference>
<proteinExistence type="predicted"/>
<dbReference type="RefSeq" id="WP_131838756.1">
    <property type="nucleotide sequence ID" value="NZ_SLWB01000004.1"/>
</dbReference>
<dbReference type="SFLD" id="SFLDS00003">
    <property type="entry name" value="Haloacid_Dehalogenase"/>
    <property type="match status" value="1"/>
</dbReference>
<keyword evidence="2" id="KW-1185">Reference proteome</keyword>
<dbReference type="SUPFAM" id="SSF56784">
    <property type="entry name" value="HAD-like"/>
    <property type="match status" value="1"/>
</dbReference>
<dbReference type="InterPro" id="IPR023214">
    <property type="entry name" value="HAD_sf"/>
</dbReference>
<sequence>MNLKPIIRQLGGKPYTHIFFDLDRTLWDFEGNARVTLSDLYQEFELFRHFKTFDEFHEIFQKHNERLWAEYRHGRVAKDTLRKMRFSLTLKSAKVKDEVLAQTLDVRYIADSPTKTSLMPNAMEVMEYLRKRGYRMLIITNGFNEVQWIKLKACGLEQYFDLMLTSENVGHQKPDVRIFEQALREAGCKPSRALMVGDDFEVDIVGARNAGIDQVFYTPQGDEGSFAPTYQIRDLIELKRLL</sequence>
<dbReference type="PANTHER" id="PTHR47478">
    <property type="match status" value="1"/>
</dbReference>
<evidence type="ECO:0000313" key="1">
    <source>
        <dbReference type="EMBL" id="TCN70202.1"/>
    </source>
</evidence>
<dbReference type="Gene3D" id="1.10.150.240">
    <property type="entry name" value="Putative phosphatase, domain 2"/>
    <property type="match status" value="1"/>
</dbReference>
<dbReference type="InterPro" id="IPR023198">
    <property type="entry name" value="PGP-like_dom2"/>
</dbReference>
<name>A0A4R2ERY9_9BACT</name>
<organism evidence="1 2">
    <name type="scientific">Acetobacteroides hydrogenigenes</name>
    <dbReference type="NCBI Taxonomy" id="979970"/>
    <lineage>
        <taxon>Bacteria</taxon>
        <taxon>Pseudomonadati</taxon>
        <taxon>Bacteroidota</taxon>
        <taxon>Bacteroidia</taxon>
        <taxon>Bacteroidales</taxon>
        <taxon>Rikenellaceae</taxon>
        <taxon>Acetobacteroides</taxon>
    </lineage>
</organism>
<dbReference type="Proteomes" id="UP000294830">
    <property type="component" value="Unassembled WGS sequence"/>
</dbReference>
<dbReference type="CDD" id="cd04305">
    <property type="entry name" value="HAD_Neu5Ac-Pase_like"/>
    <property type="match status" value="1"/>
</dbReference>
<dbReference type="InterPro" id="IPR052550">
    <property type="entry name" value="Pyrimidine_5'-ntase_YjjG"/>
</dbReference>
<gene>
    <name evidence="1" type="ORF">CLV25_104157</name>
</gene>
<dbReference type="Gene3D" id="3.40.50.1000">
    <property type="entry name" value="HAD superfamily/HAD-like"/>
    <property type="match status" value="1"/>
</dbReference>
<dbReference type="Pfam" id="PF00702">
    <property type="entry name" value="Hydrolase"/>
    <property type="match status" value="1"/>
</dbReference>